<organism evidence="3 4">
    <name type="scientific">Deinococcus psychrotolerans</name>
    <dbReference type="NCBI Taxonomy" id="2489213"/>
    <lineage>
        <taxon>Bacteria</taxon>
        <taxon>Thermotogati</taxon>
        <taxon>Deinococcota</taxon>
        <taxon>Deinococci</taxon>
        <taxon>Deinococcales</taxon>
        <taxon>Deinococcaceae</taxon>
        <taxon>Deinococcus</taxon>
    </lineage>
</organism>
<dbReference type="PROSITE" id="PS50853">
    <property type="entry name" value="FN3"/>
    <property type="match status" value="3"/>
</dbReference>
<feature type="signal peptide" evidence="1">
    <location>
        <begin position="1"/>
        <end position="19"/>
    </location>
</feature>
<dbReference type="InterPro" id="IPR036116">
    <property type="entry name" value="FN3_sf"/>
</dbReference>
<evidence type="ECO:0000256" key="1">
    <source>
        <dbReference type="SAM" id="SignalP"/>
    </source>
</evidence>
<feature type="domain" description="Fibronectin type-III" evidence="2">
    <location>
        <begin position="467"/>
        <end position="563"/>
    </location>
</feature>
<accession>A0A3G8YV42</accession>
<proteinExistence type="predicted"/>
<dbReference type="PANTHER" id="PTHR26391:SF18">
    <property type="entry name" value="PROTEIN KINASE RECEPTOR TIE-1, PUTATIVE-RELATED"/>
    <property type="match status" value="1"/>
</dbReference>
<geneLocation type="plasmid" evidence="3 4">
    <name>unnamed2</name>
</geneLocation>
<dbReference type="PANTHER" id="PTHR26391">
    <property type="entry name" value="INACTIVE TYROSINE-PROTEIN KINASE 7"/>
    <property type="match status" value="1"/>
</dbReference>
<feature type="domain" description="Fibronectin type-III" evidence="2">
    <location>
        <begin position="169"/>
        <end position="270"/>
    </location>
</feature>
<keyword evidence="1" id="KW-0732">Signal</keyword>
<dbReference type="InterPro" id="IPR003961">
    <property type="entry name" value="FN3_dom"/>
</dbReference>
<evidence type="ECO:0000313" key="4">
    <source>
        <dbReference type="Proteomes" id="UP000276417"/>
    </source>
</evidence>
<evidence type="ECO:0000259" key="2">
    <source>
        <dbReference type="PROSITE" id="PS50853"/>
    </source>
</evidence>
<keyword evidence="4" id="KW-1185">Reference proteome</keyword>
<dbReference type="CDD" id="cd00063">
    <property type="entry name" value="FN3"/>
    <property type="match status" value="1"/>
</dbReference>
<gene>
    <name evidence="3" type="ORF">EHF33_19525</name>
</gene>
<protein>
    <recommendedName>
        <fullName evidence="2">Fibronectin type-III domain-containing protein</fullName>
    </recommendedName>
</protein>
<reference evidence="3 4" key="1">
    <citation type="submission" date="2018-11" db="EMBL/GenBank/DDBJ databases">
        <title>Deinococcus shelandsis sp. nov., isolated from South Shetland Islands soil of Antarctica.</title>
        <authorList>
            <person name="Tian J."/>
        </authorList>
    </citation>
    <scope>NUCLEOTIDE SEQUENCE [LARGE SCALE GENOMIC DNA]</scope>
    <source>
        <strain evidence="3 4">S14-83T</strain>
        <plasmid evidence="3 4">unnamed2</plasmid>
    </source>
</reference>
<dbReference type="InterPro" id="IPR013783">
    <property type="entry name" value="Ig-like_fold"/>
</dbReference>
<dbReference type="SMART" id="SM00060">
    <property type="entry name" value="FN3"/>
    <property type="match status" value="5"/>
</dbReference>
<keyword evidence="3" id="KW-0614">Plasmid</keyword>
<dbReference type="Gene3D" id="2.60.40.10">
    <property type="entry name" value="Immunoglobulins"/>
    <property type="match status" value="4"/>
</dbReference>
<dbReference type="SUPFAM" id="SSF49265">
    <property type="entry name" value="Fibronectin type III"/>
    <property type="match status" value="2"/>
</dbReference>
<feature type="domain" description="Fibronectin type-III" evidence="2">
    <location>
        <begin position="275"/>
        <end position="369"/>
    </location>
</feature>
<dbReference type="EMBL" id="CP034186">
    <property type="protein sequence ID" value="AZI45076.1"/>
    <property type="molecule type" value="Genomic_DNA"/>
</dbReference>
<name>A0A3G8YV42_9DEIO</name>
<dbReference type="OrthoDB" id="9772095at2"/>
<evidence type="ECO:0000313" key="3">
    <source>
        <dbReference type="EMBL" id="AZI45076.1"/>
    </source>
</evidence>
<dbReference type="RefSeq" id="WP_124875330.1">
    <property type="nucleotide sequence ID" value="NZ_CP034186.1"/>
</dbReference>
<dbReference type="AlphaFoldDB" id="A0A3G8YV42"/>
<feature type="chain" id="PRO_5018137885" description="Fibronectin type-III domain-containing protein" evidence="1">
    <location>
        <begin position="20"/>
        <end position="650"/>
    </location>
</feature>
<sequence length="650" mass="67304">MRISLLLLTLTATLGVASAQTSTAPKGSPAKGGVAALPTPDGAMLRWALPGDVLPARGFRLRINGPGGTRDQTVASPQSYSAALGLSKADYDALVSVYEQPPKNDSERTQRTFFNLNVVARPVYAHALGIMTTLEGLSPGQYTVTVTAVGSNETKVGEATFKTGAMPAVPAPSTPKAKPGPAAVQLTWTVPPPGPSNLVVAYKIYRASGAGAYALLQPTPFFLTTAPGGDVFKDTDLKAKTTYRYQVASVDLFGRESARTAPITVTTEAVTVLPAPEDLQATVKERAVTLRWTAPKDSRITQQIIVRGTDPSQPLSALATLPPGANTYTDTTGRAGEPYVYAVVTRDAGGQVGARSSLVGARPVNTRPPAPPSGVKITAGVAAITLSWEANREKDIEGYQIYRSESGGAGAPSLLVNASPVVGTTFTDPLVAGLQNRYSYRVTALNTSQAESARSAAVASKLIDKTPPPAPTLLPSTVSAQGVKLSWTQADLPDLAGFRVSRAAGGSAPVELGRLKAATRTYLDATAESGVTYAYSVQSVDDAGNVSASSEPVVIRRASTGLPAAPQGAAVKALEAGAGNRVTWTATPGLPVAVYRLDAAGSEPLQVSGLITTGSFTDAQGTPDSEYRLRAVNERGQMSALTPPQTVAKP</sequence>
<dbReference type="KEGG" id="dph:EHF33_19525"/>
<dbReference type="Proteomes" id="UP000276417">
    <property type="component" value="Plasmid unnamed2"/>
</dbReference>